<dbReference type="SUPFAM" id="SSF53697">
    <property type="entry name" value="SIS domain"/>
    <property type="match status" value="1"/>
</dbReference>
<dbReference type="NCBIfam" id="TIGR01135">
    <property type="entry name" value="glmS"/>
    <property type="match status" value="1"/>
</dbReference>
<evidence type="ECO:0000256" key="1">
    <source>
        <dbReference type="ARBA" id="ARBA00001031"/>
    </source>
</evidence>
<dbReference type="PANTHER" id="PTHR10937">
    <property type="entry name" value="GLUCOSAMINE--FRUCTOSE-6-PHOSPHATE AMINOTRANSFERASE, ISOMERIZING"/>
    <property type="match status" value="1"/>
</dbReference>
<dbReference type="GO" id="GO:0005975">
    <property type="term" value="P:carbohydrate metabolic process"/>
    <property type="evidence" value="ECO:0007669"/>
    <property type="project" value="UniProtKB-UniRule"/>
</dbReference>
<comment type="caution">
    <text evidence="13">The sequence shown here is derived from an EMBL/GenBank/DDBJ whole genome shotgun (WGS) entry which is preliminary data.</text>
</comment>
<dbReference type="HAMAP" id="MF_00164">
    <property type="entry name" value="GlmS"/>
    <property type="match status" value="1"/>
</dbReference>
<dbReference type="CDD" id="cd05008">
    <property type="entry name" value="SIS_GlmS_GlmD_1"/>
    <property type="match status" value="1"/>
</dbReference>
<comment type="function">
    <text evidence="10">Catalyzes the first step in hexosamine metabolism, converting fructose-6P into glucosamine-6P using glutamine as a nitrogen source.</text>
</comment>
<evidence type="ECO:0000256" key="4">
    <source>
        <dbReference type="ARBA" id="ARBA00016090"/>
    </source>
</evidence>
<dbReference type="InterPro" id="IPR046348">
    <property type="entry name" value="SIS_dom_sf"/>
</dbReference>
<dbReference type="GO" id="GO:0004360">
    <property type="term" value="F:glutamine-fructose-6-phosphate transaminase (isomerizing) activity"/>
    <property type="evidence" value="ECO:0007669"/>
    <property type="project" value="UniProtKB-UniRule"/>
</dbReference>
<dbReference type="EC" id="2.6.1.16" evidence="3 10"/>
<reference evidence="13 14" key="1">
    <citation type="submission" date="2017-09" db="EMBL/GenBank/DDBJ databases">
        <title>Depth-based differentiation of microbial function through sediment-hosted aquifers and enrichment of novel symbionts in the deep terrestrial subsurface.</title>
        <authorList>
            <person name="Probst A.J."/>
            <person name="Ladd B."/>
            <person name="Jarett J.K."/>
            <person name="Geller-Mcgrath D.E."/>
            <person name="Sieber C.M."/>
            <person name="Emerson J.B."/>
            <person name="Anantharaman K."/>
            <person name="Thomas B.C."/>
            <person name="Malmstrom R."/>
            <person name="Stieglmeier M."/>
            <person name="Klingl A."/>
            <person name="Woyke T."/>
            <person name="Ryan C.M."/>
            <person name="Banfield J.F."/>
        </authorList>
    </citation>
    <scope>NUCLEOTIDE SEQUENCE [LARGE SCALE GENOMIC DNA]</scope>
    <source>
        <strain evidence="13">CG15_BIG_FIL_POST_REV_8_21_14_020_45_12</strain>
    </source>
</reference>
<accession>A0A2M7H3P1</accession>
<keyword evidence="9" id="KW-0315">Glutamine amidotransferase</keyword>
<dbReference type="GO" id="GO:0006487">
    <property type="term" value="P:protein N-linked glycosylation"/>
    <property type="evidence" value="ECO:0007669"/>
    <property type="project" value="TreeGrafter"/>
</dbReference>
<keyword evidence="6 10" id="KW-0032">Aminotransferase</keyword>
<dbReference type="GO" id="GO:0006047">
    <property type="term" value="P:UDP-N-acetylglucosamine metabolic process"/>
    <property type="evidence" value="ECO:0007669"/>
    <property type="project" value="TreeGrafter"/>
</dbReference>
<evidence type="ECO:0000256" key="6">
    <source>
        <dbReference type="ARBA" id="ARBA00022576"/>
    </source>
</evidence>
<comment type="subunit">
    <text evidence="10">Homodimer.</text>
</comment>
<dbReference type="InterPro" id="IPR029055">
    <property type="entry name" value="Ntn_hydrolases_N"/>
</dbReference>
<dbReference type="AlphaFoldDB" id="A0A2M7H3P1"/>
<evidence type="ECO:0000259" key="11">
    <source>
        <dbReference type="PROSITE" id="PS51278"/>
    </source>
</evidence>
<evidence type="ECO:0000256" key="8">
    <source>
        <dbReference type="ARBA" id="ARBA00022737"/>
    </source>
</evidence>
<dbReference type="PROSITE" id="PS51464">
    <property type="entry name" value="SIS"/>
    <property type="match status" value="2"/>
</dbReference>
<feature type="domain" description="Glutamine amidotransferase type-2" evidence="11">
    <location>
        <begin position="2"/>
        <end position="219"/>
    </location>
</feature>
<dbReference type="Pfam" id="PF13522">
    <property type="entry name" value="GATase_6"/>
    <property type="match status" value="1"/>
</dbReference>
<feature type="domain" description="SIS" evidence="12">
    <location>
        <begin position="288"/>
        <end position="427"/>
    </location>
</feature>
<evidence type="ECO:0000313" key="14">
    <source>
        <dbReference type="Proteomes" id="UP000230292"/>
    </source>
</evidence>
<evidence type="ECO:0000256" key="2">
    <source>
        <dbReference type="ARBA" id="ARBA00004496"/>
    </source>
</evidence>
<keyword evidence="7 10" id="KW-0808">Transferase</keyword>
<evidence type="ECO:0000256" key="5">
    <source>
        <dbReference type="ARBA" id="ARBA00022490"/>
    </source>
</evidence>
<dbReference type="InterPro" id="IPR005855">
    <property type="entry name" value="GFAT"/>
</dbReference>
<keyword evidence="8" id="KW-0677">Repeat</keyword>
<dbReference type="InterPro" id="IPR017932">
    <property type="entry name" value="GATase_2_dom"/>
</dbReference>
<evidence type="ECO:0000256" key="10">
    <source>
        <dbReference type="HAMAP-Rule" id="MF_00164"/>
    </source>
</evidence>
<evidence type="ECO:0000256" key="7">
    <source>
        <dbReference type="ARBA" id="ARBA00022679"/>
    </source>
</evidence>
<dbReference type="CDD" id="cd00714">
    <property type="entry name" value="GFAT"/>
    <property type="match status" value="1"/>
</dbReference>
<feature type="domain" description="SIS" evidence="12">
    <location>
        <begin position="459"/>
        <end position="600"/>
    </location>
</feature>
<evidence type="ECO:0000259" key="12">
    <source>
        <dbReference type="PROSITE" id="PS51464"/>
    </source>
</evidence>
<feature type="active site" description="For Fru-6P isomerization activity" evidence="10">
    <location>
        <position position="605"/>
    </location>
</feature>
<dbReference type="GO" id="GO:0006002">
    <property type="term" value="P:fructose 6-phosphate metabolic process"/>
    <property type="evidence" value="ECO:0007669"/>
    <property type="project" value="TreeGrafter"/>
</dbReference>
<dbReference type="Gene3D" id="3.60.20.10">
    <property type="entry name" value="Glutamine Phosphoribosylpyrophosphate, subunit 1, domain 1"/>
    <property type="match status" value="1"/>
</dbReference>
<sequence length="610" mass="67235">MCGIVGYIGKNEAKPILLDGLKRMEYRGYDSAGIAVLEGTNISTCKKEGKLSNLLSALESQEITGRVGIGHTRWATHGQPNDINAHPHSDCRDEIFIIHNGIIENFHELREKLKKHHELTTETDTEVLAHLIEDEMTEGVLLEQAVQQALSHVVGAYGIAVVSSKDPEKIVAARLGSPLVLGIIGEGEFIIASDPTAIIPYTREVVYLDEGEIVTVTPKGYDIRTLENITVTKDVTKIDWDVAQAEKQGYDHFLLKEIMEQPEVIHNGIRGRLIPEEGVAHLGGFLQKEEEWRKIDRITIVACGTASFAAKIGATMIEEYAGVPTRVEIGSEFRYKKPVLDDRTGVIVVSQSGETADTIASLREAKRHGSLTFGIVNVVGSTIAREVDSGAYIHAGPEISVASTKAFVGMVNIFALVTIALGRQREMSLVTGQRIAKELTDIPKLMDQVLALDKQIAKIAKKYYALDHAFYMGRKYNEPIAYEGALKIKEISYLHAEGYAAGEFKHGAIALIDDRFFSVFIAPQDSVYEKNLSNIQEVRARGGKVIAVTTEGNTDMENFADDVIYIPKTLEMLTPLLSVIPLQLFAYHVAKLRDCDIDQPRNLAKSVTVE</sequence>
<dbReference type="GO" id="GO:0005829">
    <property type="term" value="C:cytosol"/>
    <property type="evidence" value="ECO:0007669"/>
    <property type="project" value="TreeGrafter"/>
</dbReference>
<organism evidence="13 14">
    <name type="scientific">Candidatus Kerfeldbacteria bacterium CG15_BIG_FIL_POST_REV_8_21_14_020_45_12</name>
    <dbReference type="NCBI Taxonomy" id="2014247"/>
    <lineage>
        <taxon>Bacteria</taxon>
        <taxon>Candidatus Kerfeldiibacteriota</taxon>
    </lineage>
</organism>
<dbReference type="InterPro" id="IPR001347">
    <property type="entry name" value="SIS_dom"/>
</dbReference>
<comment type="catalytic activity">
    <reaction evidence="1 10">
        <text>D-fructose 6-phosphate + L-glutamine = D-glucosamine 6-phosphate + L-glutamate</text>
        <dbReference type="Rhea" id="RHEA:13237"/>
        <dbReference type="ChEBI" id="CHEBI:29985"/>
        <dbReference type="ChEBI" id="CHEBI:58359"/>
        <dbReference type="ChEBI" id="CHEBI:58725"/>
        <dbReference type="ChEBI" id="CHEBI:61527"/>
        <dbReference type="EC" id="2.6.1.16"/>
    </reaction>
</comment>
<dbReference type="NCBIfam" id="NF001484">
    <property type="entry name" value="PRK00331.1"/>
    <property type="match status" value="1"/>
</dbReference>
<feature type="active site" description="Nucleophile; for GATase activity" evidence="10">
    <location>
        <position position="2"/>
    </location>
</feature>
<dbReference type="Proteomes" id="UP000230292">
    <property type="component" value="Unassembled WGS sequence"/>
</dbReference>
<evidence type="ECO:0000256" key="3">
    <source>
        <dbReference type="ARBA" id="ARBA00012916"/>
    </source>
</evidence>
<evidence type="ECO:0000256" key="9">
    <source>
        <dbReference type="ARBA" id="ARBA00022962"/>
    </source>
</evidence>
<evidence type="ECO:0000313" key="13">
    <source>
        <dbReference type="EMBL" id="PIW36841.1"/>
    </source>
</evidence>
<feature type="initiator methionine" description="Removed" evidence="10">
    <location>
        <position position="1"/>
    </location>
</feature>
<dbReference type="CDD" id="cd05009">
    <property type="entry name" value="SIS_GlmS_GlmD_2"/>
    <property type="match status" value="1"/>
</dbReference>
<protein>
    <recommendedName>
        <fullName evidence="4 10">Glutamine--fructose-6-phosphate aminotransferase [isomerizing]</fullName>
        <ecNumber evidence="3 10">2.6.1.16</ecNumber>
    </recommendedName>
    <alternativeName>
        <fullName evidence="10">D-fructose-6-phosphate amidotransferase</fullName>
    </alternativeName>
    <alternativeName>
        <fullName evidence="10">GFAT</fullName>
    </alternativeName>
    <alternativeName>
        <fullName evidence="10">Glucosamine-6-phosphate synthase</fullName>
    </alternativeName>
    <alternativeName>
        <fullName evidence="10">Hexosephosphate aminotransferase</fullName>
    </alternativeName>
    <alternativeName>
        <fullName evidence="10">L-glutamine--D-fructose-6-phosphate amidotransferase</fullName>
    </alternativeName>
</protein>
<dbReference type="InterPro" id="IPR047084">
    <property type="entry name" value="GFAT_N"/>
</dbReference>
<name>A0A2M7H3P1_9BACT</name>
<dbReference type="GO" id="GO:0097367">
    <property type="term" value="F:carbohydrate derivative binding"/>
    <property type="evidence" value="ECO:0007669"/>
    <property type="project" value="InterPro"/>
</dbReference>
<dbReference type="FunFam" id="3.60.20.10:FF:000006">
    <property type="entry name" value="Glutamine--fructose-6-phosphate aminotransferase [isomerizing]"/>
    <property type="match status" value="1"/>
</dbReference>
<dbReference type="InterPro" id="IPR035466">
    <property type="entry name" value="GlmS/AgaS_SIS"/>
</dbReference>
<dbReference type="PROSITE" id="PS51278">
    <property type="entry name" value="GATASE_TYPE_2"/>
    <property type="match status" value="1"/>
</dbReference>
<keyword evidence="5 10" id="KW-0963">Cytoplasm</keyword>
<comment type="subcellular location">
    <subcellularLocation>
        <location evidence="2 10">Cytoplasm</location>
    </subcellularLocation>
</comment>
<dbReference type="SUPFAM" id="SSF56235">
    <property type="entry name" value="N-terminal nucleophile aminohydrolases (Ntn hydrolases)"/>
    <property type="match status" value="1"/>
</dbReference>
<gene>
    <name evidence="10 13" type="primary">glmS</name>
    <name evidence="13" type="ORF">COW24_03300</name>
</gene>
<dbReference type="Pfam" id="PF01380">
    <property type="entry name" value="SIS"/>
    <property type="match status" value="2"/>
</dbReference>
<dbReference type="Gene3D" id="3.40.50.10490">
    <property type="entry name" value="Glucose-6-phosphate isomerase like protein, domain 1"/>
    <property type="match status" value="2"/>
</dbReference>
<dbReference type="EMBL" id="PFGC01000038">
    <property type="protein sequence ID" value="PIW36841.1"/>
    <property type="molecule type" value="Genomic_DNA"/>
</dbReference>
<dbReference type="InterPro" id="IPR035490">
    <property type="entry name" value="GlmS/FrlB_SIS"/>
</dbReference>
<proteinExistence type="inferred from homology"/>
<dbReference type="PANTHER" id="PTHR10937:SF0">
    <property type="entry name" value="GLUTAMINE--FRUCTOSE-6-PHOSPHATE TRANSAMINASE (ISOMERIZING)"/>
    <property type="match status" value="1"/>
</dbReference>
<dbReference type="FunFam" id="3.40.50.10490:FF:000001">
    <property type="entry name" value="Glutamine--fructose-6-phosphate aminotransferase [isomerizing]"/>
    <property type="match status" value="1"/>
</dbReference>